<organism evidence="1 2">
    <name type="scientific">Bacillus phage SIOphi</name>
    <dbReference type="NCBI Taxonomy" id="1285382"/>
    <lineage>
        <taxon>Viruses</taxon>
        <taxon>Duplodnaviria</taxon>
        <taxon>Heunggongvirae</taxon>
        <taxon>Uroviricota</taxon>
        <taxon>Caudoviricetes</taxon>
        <taxon>Herelleviridae</taxon>
        <taxon>Bastillevirinae</taxon>
        <taxon>Siophivirus</taxon>
        <taxon>Siophivirus SIOphi</taxon>
    </lineage>
</organism>
<name>R4JGK8_9CAUD</name>
<gene>
    <name evidence="1" type="ORF">SIOphi_00440</name>
</gene>
<protein>
    <submittedName>
        <fullName evidence="1">Uncharacterized protein</fullName>
    </submittedName>
</protein>
<dbReference type="Proteomes" id="UP000258501">
    <property type="component" value="Segment"/>
</dbReference>
<evidence type="ECO:0000313" key="2">
    <source>
        <dbReference type="Proteomes" id="UP000258501"/>
    </source>
</evidence>
<dbReference type="EMBL" id="KC699836">
    <property type="protein sequence ID" value="AGK86896.1"/>
    <property type="molecule type" value="Genomic_DNA"/>
</dbReference>
<reference evidence="1 2" key="1">
    <citation type="submission" date="2013-02" db="EMBL/GenBank/DDBJ databases">
        <authorList>
            <person name="Lukaszewicz M."/>
            <person name="Biegalska A."/>
            <person name="Krasowska A."/>
        </authorList>
    </citation>
    <scope>NUCLEOTIDE SEQUENCE [LARGE SCALE GENOMIC DNA]</scope>
</reference>
<accession>R4JGK8</accession>
<sequence>MNNMLLYMNVKKHIDKQIEDAKAVGKDINTVVFSKPVYTKFVKDLKAGNYDVPSDNILKYEGLDVVTLNRNDIILLVG</sequence>
<keyword evidence="2" id="KW-1185">Reference proteome</keyword>
<proteinExistence type="predicted"/>
<evidence type="ECO:0000313" key="1">
    <source>
        <dbReference type="EMBL" id="AGK86896.1"/>
    </source>
</evidence>